<keyword evidence="3" id="KW-0328">Glycosyltransferase</keyword>
<keyword evidence="4" id="KW-0808">Transferase</keyword>
<feature type="transmembrane region" description="Helical" evidence="8">
    <location>
        <begin position="362"/>
        <end position="387"/>
    </location>
</feature>
<dbReference type="PANTHER" id="PTHR33908:SF11">
    <property type="entry name" value="MEMBRANE PROTEIN"/>
    <property type="match status" value="1"/>
</dbReference>
<dbReference type="InterPro" id="IPR050297">
    <property type="entry name" value="LipidA_mod_glycosyltrf_83"/>
</dbReference>
<dbReference type="GO" id="GO:0005886">
    <property type="term" value="C:plasma membrane"/>
    <property type="evidence" value="ECO:0007669"/>
    <property type="project" value="UniProtKB-SubCell"/>
</dbReference>
<dbReference type="GO" id="GO:0016763">
    <property type="term" value="F:pentosyltransferase activity"/>
    <property type="evidence" value="ECO:0007669"/>
    <property type="project" value="TreeGrafter"/>
</dbReference>
<evidence type="ECO:0000256" key="7">
    <source>
        <dbReference type="ARBA" id="ARBA00023136"/>
    </source>
</evidence>
<evidence type="ECO:0000313" key="11">
    <source>
        <dbReference type="Proteomes" id="UP000030700"/>
    </source>
</evidence>
<evidence type="ECO:0000256" key="1">
    <source>
        <dbReference type="ARBA" id="ARBA00004651"/>
    </source>
</evidence>
<evidence type="ECO:0000256" key="3">
    <source>
        <dbReference type="ARBA" id="ARBA00022676"/>
    </source>
</evidence>
<evidence type="ECO:0000256" key="2">
    <source>
        <dbReference type="ARBA" id="ARBA00022475"/>
    </source>
</evidence>
<comment type="subcellular location">
    <subcellularLocation>
        <location evidence="1">Cell membrane</location>
        <topology evidence="1">Multi-pass membrane protein</topology>
    </subcellularLocation>
</comment>
<keyword evidence="5 8" id="KW-0812">Transmembrane</keyword>
<dbReference type="GO" id="GO:0009103">
    <property type="term" value="P:lipopolysaccharide biosynthetic process"/>
    <property type="evidence" value="ECO:0007669"/>
    <property type="project" value="UniProtKB-ARBA"/>
</dbReference>
<feature type="transmembrane region" description="Helical" evidence="8">
    <location>
        <begin position="7"/>
        <end position="27"/>
    </location>
</feature>
<dbReference type="HOGENOM" id="CLU_571941_0_0_0"/>
<protein>
    <recommendedName>
        <fullName evidence="9">Glycosyltransferase RgtA/B/C/D-like domain-containing protein</fullName>
    </recommendedName>
</protein>
<dbReference type="Pfam" id="PF13231">
    <property type="entry name" value="PMT_2"/>
    <property type="match status" value="1"/>
</dbReference>
<evidence type="ECO:0000313" key="10">
    <source>
        <dbReference type="EMBL" id="GAK51903.1"/>
    </source>
</evidence>
<feature type="transmembrane region" description="Helical" evidence="8">
    <location>
        <begin position="167"/>
        <end position="194"/>
    </location>
</feature>
<keyword evidence="7 8" id="KW-0472">Membrane</keyword>
<keyword evidence="6 8" id="KW-1133">Transmembrane helix</keyword>
<evidence type="ECO:0000256" key="4">
    <source>
        <dbReference type="ARBA" id="ARBA00022679"/>
    </source>
</evidence>
<gene>
    <name evidence="10" type="ORF">U14_03149</name>
</gene>
<sequence length="452" mass="51307">MPSIHKNIFTIAVVAFLFRLLMFFFVFEHSERTIRPDTPSYVRPAINMTEGHGFSGNEHPPFFPSAIRTPIYPVFIAFFYTVFERDVLIIAFVQIFIDTLTAVLIYIWGRRLFSESAARLGGLIYSLSVEQAVHAVFILTESLFTLFFLWAIIAVSCYREHCRLRWLVSGGILIGIAILIRPIALFFPLIGLLFIWMASPNMRWQFMRHGIIFLLIIAGIVVPWVIRNYLTLGLLKVSSISSYNLLFYNAASLSTDLHRISQAQARAAINDQVTKELTALGWKGDELHSAQLYTAWSRKILFSAPIRYVYIHLKNDINCFLPDVTDFLELIGATQGGKETLSVLNQHGLIAAVNHYFDDNIWLLWAVFPFIALLGVTYLGTILGISIQILQKHWDSLRLLFLPAAYLTLLPGAAATPRFRVPAMPYICLLAGIGIAKSIQCYKIRQQQRTPI</sequence>
<accession>A0A081BND7</accession>
<evidence type="ECO:0000256" key="8">
    <source>
        <dbReference type="SAM" id="Phobius"/>
    </source>
</evidence>
<feature type="transmembrane region" description="Helical" evidence="8">
    <location>
        <begin position="132"/>
        <end position="155"/>
    </location>
</feature>
<feature type="transmembrane region" description="Helical" evidence="8">
    <location>
        <begin position="206"/>
        <end position="226"/>
    </location>
</feature>
<name>A0A081BND7_9BACT</name>
<proteinExistence type="predicted"/>
<evidence type="ECO:0000256" key="6">
    <source>
        <dbReference type="ARBA" id="ARBA00022989"/>
    </source>
</evidence>
<keyword evidence="2" id="KW-1003">Cell membrane</keyword>
<feature type="transmembrane region" description="Helical" evidence="8">
    <location>
        <begin position="87"/>
        <end position="108"/>
    </location>
</feature>
<feature type="transmembrane region" description="Helical" evidence="8">
    <location>
        <begin position="423"/>
        <end position="442"/>
    </location>
</feature>
<feature type="domain" description="Glycosyltransferase RgtA/B/C/D-like" evidence="9">
    <location>
        <begin position="69"/>
        <end position="225"/>
    </location>
</feature>
<dbReference type="AlphaFoldDB" id="A0A081BND7"/>
<keyword evidence="11" id="KW-1185">Reference proteome</keyword>
<reference evidence="10" key="1">
    <citation type="journal article" date="2015" name="PeerJ">
        <title>First genomic representation of candidate bacterial phylum KSB3 points to enhanced environmental sensing as a trigger of wastewater bulking.</title>
        <authorList>
            <person name="Sekiguchi Y."/>
            <person name="Ohashi A."/>
            <person name="Parks D.H."/>
            <person name="Yamauchi T."/>
            <person name="Tyson G.W."/>
            <person name="Hugenholtz P."/>
        </authorList>
    </citation>
    <scope>NUCLEOTIDE SEQUENCE [LARGE SCALE GENOMIC DNA]</scope>
</reference>
<organism evidence="10">
    <name type="scientific">Candidatus Moduliflexus flocculans</name>
    <dbReference type="NCBI Taxonomy" id="1499966"/>
    <lineage>
        <taxon>Bacteria</taxon>
        <taxon>Candidatus Moduliflexota</taxon>
        <taxon>Candidatus Moduliflexia</taxon>
        <taxon>Candidatus Moduliflexales</taxon>
        <taxon>Candidatus Moduliflexaceae</taxon>
    </lineage>
</organism>
<dbReference type="PANTHER" id="PTHR33908">
    <property type="entry name" value="MANNOSYLTRANSFERASE YKCB-RELATED"/>
    <property type="match status" value="1"/>
</dbReference>
<dbReference type="STRING" id="1499966.U14_03149"/>
<evidence type="ECO:0000256" key="5">
    <source>
        <dbReference type="ARBA" id="ARBA00022692"/>
    </source>
</evidence>
<feature type="transmembrane region" description="Helical" evidence="8">
    <location>
        <begin position="399"/>
        <end position="417"/>
    </location>
</feature>
<evidence type="ECO:0000259" key="9">
    <source>
        <dbReference type="Pfam" id="PF13231"/>
    </source>
</evidence>
<dbReference type="EMBL" id="DF820457">
    <property type="protein sequence ID" value="GAK51903.1"/>
    <property type="molecule type" value="Genomic_DNA"/>
</dbReference>
<dbReference type="Proteomes" id="UP000030700">
    <property type="component" value="Unassembled WGS sequence"/>
</dbReference>
<dbReference type="InterPro" id="IPR038731">
    <property type="entry name" value="RgtA/B/C-like"/>
</dbReference>